<dbReference type="SMART" id="SM00563">
    <property type="entry name" value="PlsC"/>
    <property type="match status" value="1"/>
</dbReference>
<evidence type="ECO:0000256" key="1">
    <source>
        <dbReference type="ARBA" id="ARBA00005189"/>
    </source>
</evidence>
<dbReference type="KEGG" id="hgr:DW355_05540"/>
<name>A0A4P6UGF6_9BURK</name>
<feature type="region of interest" description="Disordered" evidence="6">
    <location>
        <begin position="1"/>
        <end position="24"/>
    </location>
</feature>
<keyword evidence="2" id="KW-0444">Lipid biosynthesis</keyword>
<dbReference type="Pfam" id="PF01553">
    <property type="entry name" value="Acyltransferase"/>
    <property type="match status" value="1"/>
</dbReference>
<accession>A0A4P6UGF6</accession>
<dbReference type="CDD" id="cd07989">
    <property type="entry name" value="LPLAT_AGPAT-like"/>
    <property type="match status" value="1"/>
</dbReference>
<organism evidence="8 9">
    <name type="scientific">Hylemonella gracilis</name>
    <dbReference type="NCBI Taxonomy" id="80880"/>
    <lineage>
        <taxon>Bacteria</taxon>
        <taxon>Pseudomonadati</taxon>
        <taxon>Pseudomonadota</taxon>
        <taxon>Betaproteobacteria</taxon>
        <taxon>Burkholderiales</taxon>
        <taxon>Comamonadaceae</taxon>
        <taxon>Hylemonella</taxon>
    </lineage>
</organism>
<reference evidence="8 9" key="1">
    <citation type="submission" date="2018-07" db="EMBL/GenBank/DDBJ databases">
        <title>Exploring interactions and the metabolic potential of the ultra-small soil bacteria Hylemonella gracilis.</title>
        <authorList>
            <person name="Tyc O."/>
            <person name="Kulkarni P."/>
            <person name="Gawehns F."/>
            <person name="Hundscheid M."/>
            <person name="Zweers H."/>
            <person name="Garbeva P."/>
        </authorList>
    </citation>
    <scope>NUCLEOTIDE SEQUENCE [LARGE SCALE GENOMIC DNA]</scope>
    <source>
        <strain evidence="8 9">NS1</strain>
    </source>
</reference>
<dbReference type="OrthoDB" id="9806880at2"/>
<dbReference type="EMBL" id="CP031395">
    <property type="protein sequence ID" value="QBK04318.1"/>
    <property type="molecule type" value="Genomic_DNA"/>
</dbReference>
<feature type="domain" description="Phospholipid/glycerol acyltransferase" evidence="7">
    <location>
        <begin position="91"/>
        <end position="203"/>
    </location>
</feature>
<proteinExistence type="predicted"/>
<gene>
    <name evidence="8" type="ORF">DW355_05540</name>
</gene>
<dbReference type="GO" id="GO:0003841">
    <property type="term" value="F:1-acylglycerol-3-phosphate O-acyltransferase activity"/>
    <property type="evidence" value="ECO:0007669"/>
    <property type="project" value="TreeGrafter"/>
</dbReference>
<keyword evidence="4" id="KW-0443">Lipid metabolism</keyword>
<dbReference type="InterPro" id="IPR002123">
    <property type="entry name" value="Plipid/glycerol_acylTrfase"/>
</dbReference>
<dbReference type="PANTHER" id="PTHR10434:SF64">
    <property type="entry name" value="1-ACYL-SN-GLYCEROL-3-PHOSPHATE ACYLTRANSFERASE-RELATED"/>
    <property type="match status" value="1"/>
</dbReference>
<evidence type="ECO:0000313" key="9">
    <source>
        <dbReference type="Proteomes" id="UP000292939"/>
    </source>
</evidence>
<dbReference type="Proteomes" id="UP000292939">
    <property type="component" value="Chromosome"/>
</dbReference>
<protein>
    <submittedName>
        <fullName evidence="8">1-acyl-sn-glycerol-3-phosphate acyltransferase</fullName>
    </submittedName>
</protein>
<evidence type="ECO:0000313" key="8">
    <source>
        <dbReference type="EMBL" id="QBK04318.1"/>
    </source>
</evidence>
<dbReference type="PANTHER" id="PTHR10434">
    <property type="entry name" value="1-ACYL-SN-GLYCEROL-3-PHOSPHATE ACYLTRANSFERASE"/>
    <property type="match status" value="1"/>
</dbReference>
<comment type="pathway">
    <text evidence="1">Lipid metabolism.</text>
</comment>
<evidence type="ECO:0000259" key="7">
    <source>
        <dbReference type="SMART" id="SM00563"/>
    </source>
</evidence>
<dbReference type="RefSeq" id="WP_131278323.1">
    <property type="nucleotide sequence ID" value="NZ_CP031395.1"/>
</dbReference>
<evidence type="ECO:0000256" key="3">
    <source>
        <dbReference type="ARBA" id="ARBA00022679"/>
    </source>
</evidence>
<sequence length="278" mass="31044">MTRQVQTDRRGEGPAGRRRRKTGQVSGLRASWRLARAFLHLLHGLFIVVVRFPRLNEEGRALRVQIWARALLRHLGLRVEVRGDVVAPGPLLLASNHISWLDIMSLHAARYCRFVAKADIQDWPLVGRLVTGAGTLYIQRESRRDAMRVVHHIADRLRAGEVLAVFPEGTTSDGQDLLPFHANLLQAAISADSPVQPVALDFLDGQGERSLAPCYIGDDSLLDTAWRTARSKGLVVRVTFGMPQTAQGRDRRAWADALRDDVIRLRDRPAPDGEQGVR</sequence>
<keyword evidence="5 8" id="KW-0012">Acyltransferase</keyword>
<dbReference type="AlphaFoldDB" id="A0A4P6UGF6"/>
<keyword evidence="3 8" id="KW-0808">Transferase</keyword>
<evidence type="ECO:0000256" key="2">
    <source>
        <dbReference type="ARBA" id="ARBA00022516"/>
    </source>
</evidence>
<dbReference type="GO" id="GO:0006654">
    <property type="term" value="P:phosphatidic acid biosynthetic process"/>
    <property type="evidence" value="ECO:0007669"/>
    <property type="project" value="TreeGrafter"/>
</dbReference>
<evidence type="ECO:0000256" key="5">
    <source>
        <dbReference type="ARBA" id="ARBA00023315"/>
    </source>
</evidence>
<evidence type="ECO:0000256" key="4">
    <source>
        <dbReference type="ARBA" id="ARBA00023098"/>
    </source>
</evidence>
<feature type="compositionally biased region" description="Basic and acidic residues" evidence="6">
    <location>
        <begin position="1"/>
        <end position="12"/>
    </location>
</feature>
<evidence type="ECO:0000256" key="6">
    <source>
        <dbReference type="SAM" id="MobiDB-lite"/>
    </source>
</evidence>
<dbReference type="SUPFAM" id="SSF69593">
    <property type="entry name" value="Glycerol-3-phosphate (1)-acyltransferase"/>
    <property type="match status" value="1"/>
</dbReference>